<dbReference type="Pfam" id="PF00061">
    <property type="entry name" value="Lipocalin"/>
    <property type="match status" value="1"/>
</dbReference>
<dbReference type="CDD" id="cd19416">
    <property type="entry name" value="lipocalin_beta-LG-like"/>
    <property type="match status" value="1"/>
</dbReference>
<evidence type="ECO:0000256" key="2">
    <source>
        <dbReference type="ARBA" id="ARBA00006889"/>
    </source>
</evidence>
<evidence type="ECO:0000313" key="12">
    <source>
        <dbReference type="Proteomes" id="UP001652640"/>
    </source>
</evidence>
<keyword evidence="3" id="KW-0813">Transport</keyword>
<dbReference type="Proteomes" id="UP001652640">
    <property type="component" value="Chromosome 2"/>
</dbReference>
<keyword evidence="12" id="KW-1185">Reference proteome</keyword>
<proteinExistence type="inferred from homology"/>
<keyword evidence="6" id="KW-0683">Retinol-binding</keyword>
<dbReference type="InterPro" id="IPR012674">
    <property type="entry name" value="Calycin"/>
</dbReference>
<sequence length="276" mass="29610">MKCLLLALGLALACGVQAAHIPQTAEDLDVRKVVGTWHVVAMVASDMSLLDAESGPLRVYVEELKPTPQGDLEVMLQKRENHEYVEKTLMALKTEDTAVFTVDCHGERKISVLDTDYSSYMILCMEGPTPTDEGSVMCQCLARTSEVDDEVMEKFDGALASLPEHMQMVLDLRQGAGLRKPYLLDTAVPSAGSDLSLSKRLTPEVFLALAASLDSEPRHHPADFWGLPGTVQAQRGPSCLASDGRRPSIVLVAEAPGGPEDGPRGNSGNRVAGGLA</sequence>
<keyword evidence="7" id="KW-1015">Disulfide bond</keyword>
<dbReference type="InterPro" id="IPR022272">
    <property type="entry name" value="Lipocalin_CS"/>
</dbReference>
<evidence type="ECO:0000256" key="5">
    <source>
        <dbReference type="ARBA" id="ARBA00022743"/>
    </source>
</evidence>
<evidence type="ECO:0000256" key="4">
    <source>
        <dbReference type="ARBA" id="ARBA00022525"/>
    </source>
</evidence>
<dbReference type="GeneID" id="139037007"/>
<organism evidence="12 13">
    <name type="scientific">Odocoileus virginianus</name>
    <name type="common">White-tailed deer</name>
    <dbReference type="NCBI Taxonomy" id="9874"/>
    <lineage>
        <taxon>Eukaryota</taxon>
        <taxon>Metazoa</taxon>
        <taxon>Chordata</taxon>
        <taxon>Craniata</taxon>
        <taxon>Vertebrata</taxon>
        <taxon>Euteleostomi</taxon>
        <taxon>Mammalia</taxon>
        <taxon>Eutheria</taxon>
        <taxon>Laurasiatheria</taxon>
        <taxon>Artiodactyla</taxon>
        <taxon>Ruminantia</taxon>
        <taxon>Pecora</taxon>
        <taxon>Cervidae</taxon>
        <taxon>Odocoileinae</taxon>
        <taxon>Odocoileus</taxon>
    </lineage>
</organism>
<name>A0ABM4IMA4_ODOVR</name>
<evidence type="ECO:0000256" key="3">
    <source>
        <dbReference type="ARBA" id="ARBA00022448"/>
    </source>
</evidence>
<evidence type="ECO:0000313" key="13">
    <source>
        <dbReference type="RefSeq" id="XP_070328956.1"/>
    </source>
</evidence>
<evidence type="ECO:0000256" key="9">
    <source>
        <dbReference type="SAM" id="MobiDB-lite"/>
    </source>
</evidence>
<dbReference type="Gene3D" id="2.40.128.20">
    <property type="match status" value="1"/>
</dbReference>
<reference evidence="13" key="2">
    <citation type="submission" date="2025-08" db="UniProtKB">
        <authorList>
            <consortium name="RefSeq"/>
        </authorList>
    </citation>
    <scope>IDENTIFICATION</scope>
    <source>
        <tissue evidence="13">Tongue muscle</tissue>
    </source>
</reference>
<dbReference type="PROSITE" id="PS00213">
    <property type="entry name" value="LIPOCALIN"/>
    <property type="match status" value="1"/>
</dbReference>
<comment type="subcellular location">
    <subcellularLocation>
        <location evidence="1">Secreted</location>
    </subcellularLocation>
</comment>
<keyword evidence="4" id="KW-0964">Secreted</keyword>
<feature type="domain" description="Lipocalin/cytosolic fatty-acid binding" evidence="11">
    <location>
        <begin position="34"/>
        <end position="162"/>
    </location>
</feature>
<dbReference type="InterPro" id="IPR002447">
    <property type="entry name" value="Blactoglobulin"/>
</dbReference>
<feature type="chain" id="PRO_5046607941" evidence="10">
    <location>
        <begin position="19"/>
        <end position="276"/>
    </location>
</feature>
<protein>
    <submittedName>
        <fullName evidence="13">Beta-lactoglobulin-2-like</fullName>
    </submittedName>
</protein>
<dbReference type="InterPro" id="IPR002345">
    <property type="entry name" value="Lipocalin"/>
</dbReference>
<dbReference type="PRINTS" id="PR01172">
    <property type="entry name" value="BLCTOGLOBULN"/>
</dbReference>
<keyword evidence="5" id="KW-0494">Milk protein</keyword>
<evidence type="ECO:0000256" key="8">
    <source>
        <dbReference type="RuleBase" id="RU003695"/>
    </source>
</evidence>
<dbReference type="PANTHER" id="PTHR11430:SF117">
    <property type="entry name" value="GLYCODELIN"/>
    <property type="match status" value="1"/>
</dbReference>
<gene>
    <name evidence="13" type="primary">LOC139037007</name>
</gene>
<accession>A0ABM4IMA4</accession>
<dbReference type="InterPro" id="IPR000566">
    <property type="entry name" value="Lipocln_cytosolic_FA-bd_dom"/>
</dbReference>
<reference evidence="12" key="1">
    <citation type="journal article" date="2022" name="J. Hered.">
        <title>A De Novo Chromosome-Level Genome Assembly of the White-Tailed Deer, Odocoileus Virginianus.</title>
        <authorList>
            <person name="London E.W."/>
            <person name="Roca A.L."/>
            <person name="Novakofski J.E."/>
            <person name="Mateus-Pinilla N.E."/>
        </authorList>
    </citation>
    <scope>NUCLEOTIDE SEQUENCE [LARGE SCALE GENOMIC DNA]</scope>
</reference>
<evidence type="ECO:0000259" key="11">
    <source>
        <dbReference type="Pfam" id="PF00061"/>
    </source>
</evidence>
<evidence type="ECO:0000256" key="6">
    <source>
        <dbReference type="ARBA" id="ARBA00023072"/>
    </source>
</evidence>
<dbReference type="PANTHER" id="PTHR11430">
    <property type="entry name" value="LIPOCALIN"/>
    <property type="match status" value="1"/>
</dbReference>
<evidence type="ECO:0000256" key="1">
    <source>
        <dbReference type="ARBA" id="ARBA00004613"/>
    </source>
</evidence>
<comment type="similarity">
    <text evidence="2 8">Belongs to the calycin superfamily. Lipocalin family.</text>
</comment>
<evidence type="ECO:0000256" key="10">
    <source>
        <dbReference type="SAM" id="SignalP"/>
    </source>
</evidence>
<dbReference type="RefSeq" id="XP_070328956.1">
    <property type="nucleotide sequence ID" value="XM_070472855.1"/>
</dbReference>
<evidence type="ECO:0000256" key="7">
    <source>
        <dbReference type="ARBA" id="ARBA00023157"/>
    </source>
</evidence>
<dbReference type="PRINTS" id="PR00179">
    <property type="entry name" value="LIPOCALIN"/>
</dbReference>
<feature type="region of interest" description="Disordered" evidence="9">
    <location>
        <begin position="254"/>
        <end position="276"/>
    </location>
</feature>
<feature type="signal peptide" evidence="10">
    <location>
        <begin position="1"/>
        <end position="18"/>
    </location>
</feature>
<keyword evidence="10" id="KW-0732">Signal</keyword>
<dbReference type="SUPFAM" id="SSF50814">
    <property type="entry name" value="Lipocalins"/>
    <property type="match status" value="1"/>
</dbReference>